<dbReference type="InterPro" id="IPR035940">
    <property type="entry name" value="CAP_sf"/>
</dbReference>
<dbReference type="PANTHER" id="PTHR31157">
    <property type="entry name" value="SCP DOMAIN-CONTAINING PROTEIN"/>
    <property type="match status" value="1"/>
</dbReference>
<dbReference type="SUPFAM" id="SSF55797">
    <property type="entry name" value="PR-1-like"/>
    <property type="match status" value="1"/>
</dbReference>
<accession>A0A399JGK2</accession>
<keyword evidence="3" id="KW-1185">Reference proteome</keyword>
<dbReference type="PANTHER" id="PTHR31157:SF1">
    <property type="entry name" value="SCP DOMAIN-CONTAINING PROTEIN"/>
    <property type="match status" value="1"/>
</dbReference>
<evidence type="ECO:0000259" key="1">
    <source>
        <dbReference type="Pfam" id="PF00188"/>
    </source>
</evidence>
<dbReference type="InterPro" id="IPR014044">
    <property type="entry name" value="CAP_dom"/>
</dbReference>
<evidence type="ECO:0000313" key="3">
    <source>
        <dbReference type="Proteomes" id="UP000265419"/>
    </source>
</evidence>
<reference evidence="2 3" key="1">
    <citation type="submission" date="2018-07" db="EMBL/GenBank/DDBJ databases">
        <title>Arthrobacter sp. nov., isolated from raw cow's milk with high bacterial count.</title>
        <authorList>
            <person name="Hahne J."/>
            <person name="Isele D."/>
            <person name="Lipski A."/>
        </authorList>
    </citation>
    <scope>NUCLEOTIDE SEQUENCE [LARGE SCALE GENOMIC DNA]</scope>
    <source>
        <strain evidence="2 3">JZ R-35</strain>
    </source>
</reference>
<dbReference type="Proteomes" id="UP000265419">
    <property type="component" value="Unassembled WGS sequence"/>
</dbReference>
<protein>
    <recommendedName>
        <fullName evidence="1">SCP domain-containing protein</fullName>
    </recommendedName>
</protein>
<gene>
    <name evidence="2" type="ORF">DWB68_11695</name>
</gene>
<organism evidence="2 3">
    <name type="scientific">Galactobacter valiniphilus</name>
    <dbReference type="NCBI Taxonomy" id="2676122"/>
    <lineage>
        <taxon>Bacteria</taxon>
        <taxon>Bacillati</taxon>
        <taxon>Actinomycetota</taxon>
        <taxon>Actinomycetes</taxon>
        <taxon>Micrococcales</taxon>
        <taxon>Micrococcaceae</taxon>
        <taxon>Galactobacter</taxon>
    </lineage>
</organism>
<dbReference type="AlphaFoldDB" id="A0A399JGK2"/>
<comment type="caution">
    <text evidence="2">The sequence shown here is derived from an EMBL/GenBank/DDBJ whole genome shotgun (WGS) entry which is preliminary data.</text>
</comment>
<dbReference type="Pfam" id="PF00188">
    <property type="entry name" value="CAP"/>
    <property type="match status" value="1"/>
</dbReference>
<dbReference type="Gene3D" id="3.40.33.10">
    <property type="entry name" value="CAP"/>
    <property type="match status" value="1"/>
</dbReference>
<evidence type="ECO:0000313" key="2">
    <source>
        <dbReference type="EMBL" id="RII41606.1"/>
    </source>
</evidence>
<sequence>MRPRPAAPSARRWGALLTALALSLGVGLAGPGHGVAQASPAPASGAPAAPAAVVQSSVQAAAAARKLDAAVSGQGVAAIQLFEKRLNALRKSKGLKPLRFNLYATQDAYNWAKKMAATNTFRHTQSAAERPSMQRFTGSWQVWGENIAARSTVDVSGIFDQWVASPAHLANMLASDYDTYGVGFYTKRSGDKGTWAMYATTVFYKTKAGKSLVGSYSGVDAYVAAQPLVVSSSTMKSVAGGSVSIAGTAKVGATLKASVRAFSTPSVKLSYRWYRSGKAISGATRSSYKLTAADKGRAITVKVTGSRTGYAARTVTSKATAAVKAGTLGAKAVTISGTSRVGKTLRATTSSWSPGGVKATYRWYRSGRAAAVGSGNAYKLKAADRGKTLRVKITGSKAGYASKAVASKVTARVR</sequence>
<feature type="domain" description="SCP" evidence="1">
    <location>
        <begin position="85"/>
        <end position="195"/>
    </location>
</feature>
<dbReference type="Gene3D" id="2.60.40.2700">
    <property type="match status" value="2"/>
</dbReference>
<proteinExistence type="predicted"/>
<dbReference type="EMBL" id="QQXK01000024">
    <property type="protein sequence ID" value="RII41606.1"/>
    <property type="molecule type" value="Genomic_DNA"/>
</dbReference>
<name>A0A399JGK2_9MICC</name>
<dbReference type="CDD" id="cd05379">
    <property type="entry name" value="CAP_bacterial"/>
    <property type="match status" value="1"/>
</dbReference>